<reference evidence="25" key="2">
    <citation type="submission" date="2015-06" db="UniProtKB">
        <authorList>
            <consortium name="EnsemblPlants"/>
        </authorList>
    </citation>
    <scope>IDENTIFICATION</scope>
</reference>
<evidence type="ECO:0000256" key="9">
    <source>
        <dbReference type="ARBA" id="ARBA00022692"/>
    </source>
</evidence>
<dbReference type="PROSITE" id="PS50011">
    <property type="entry name" value="PROTEIN_KINASE_DOM"/>
    <property type="match status" value="1"/>
</dbReference>
<keyword evidence="9 22" id="KW-0812">Transmembrane</keyword>
<evidence type="ECO:0000256" key="3">
    <source>
        <dbReference type="ARBA" id="ARBA00008684"/>
    </source>
</evidence>
<dbReference type="PROSITE" id="PS00107">
    <property type="entry name" value="PROTEIN_KINASE_ATP"/>
    <property type="match status" value="1"/>
</dbReference>
<evidence type="ECO:0000256" key="19">
    <source>
        <dbReference type="ARBA" id="ARBA00047899"/>
    </source>
</evidence>
<dbReference type="OMA" id="AVLLEYM"/>
<dbReference type="Gene3D" id="3.30.200.20">
    <property type="entry name" value="Phosphorylase Kinase, domain 1"/>
    <property type="match status" value="1"/>
</dbReference>
<comment type="catalytic activity">
    <reaction evidence="20">
        <text>L-seryl-[protein] + ATP = O-phospho-L-seryl-[protein] + ADP + H(+)</text>
        <dbReference type="Rhea" id="RHEA:17989"/>
        <dbReference type="Rhea" id="RHEA-COMP:9863"/>
        <dbReference type="Rhea" id="RHEA-COMP:11604"/>
        <dbReference type="ChEBI" id="CHEBI:15378"/>
        <dbReference type="ChEBI" id="CHEBI:29999"/>
        <dbReference type="ChEBI" id="CHEBI:30616"/>
        <dbReference type="ChEBI" id="CHEBI:83421"/>
        <dbReference type="ChEBI" id="CHEBI:456216"/>
        <dbReference type="EC" id="2.7.11.1"/>
    </reaction>
</comment>
<evidence type="ECO:0000313" key="25">
    <source>
        <dbReference type="EnsemblPlants" id="ORUFI11G25040.1"/>
    </source>
</evidence>
<evidence type="ECO:0000256" key="10">
    <source>
        <dbReference type="ARBA" id="ARBA00022729"/>
    </source>
</evidence>
<dbReference type="InterPro" id="IPR052592">
    <property type="entry name" value="LRR-RLK"/>
</dbReference>
<evidence type="ECO:0000256" key="14">
    <source>
        <dbReference type="ARBA" id="ARBA00022840"/>
    </source>
</evidence>
<dbReference type="Pfam" id="PF00560">
    <property type="entry name" value="LRR_1"/>
    <property type="match status" value="3"/>
</dbReference>
<dbReference type="SUPFAM" id="SSF52058">
    <property type="entry name" value="L domain-like"/>
    <property type="match status" value="1"/>
</dbReference>
<evidence type="ECO:0000256" key="4">
    <source>
        <dbReference type="ARBA" id="ARBA00012513"/>
    </source>
</evidence>
<dbReference type="PANTHER" id="PTHR48054:SF47">
    <property type="entry name" value="OS06G0179800 PROTEIN"/>
    <property type="match status" value="1"/>
</dbReference>
<evidence type="ECO:0000256" key="8">
    <source>
        <dbReference type="ARBA" id="ARBA00022679"/>
    </source>
</evidence>
<keyword evidence="17" id="KW-0675">Receptor</keyword>
<keyword evidence="16 22" id="KW-0472">Membrane</keyword>
<proteinExistence type="inferred from homology"/>
<dbReference type="PANTHER" id="PTHR48054">
    <property type="entry name" value="RECEPTOR KINASE-LIKE PROTEIN XA21"/>
    <property type="match status" value="1"/>
</dbReference>
<evidence type="ECO:0000256" key="2">
    <source>
        <dbReference type="ARBA" id="ARBA00004479"/>
    </source>
</evidence>
<dbReference type="Pfam" id="PF13855">
    <property type="entry name" value="LRR_8"/>
    <property type="match status" value="1"/>
</dbReference>
<dbReference type="FunFam" id="3.80.10.10:FF:000095">
    <property type="entry name" value="LRR receptor-like serine/threonine-protein kinase GSO1"/>
    <property type="match status" value="1"/>
</dbReference>
<keyword evidence="11" id="KW-0677">Repeat</keyword>
<feature type="transmembrane region" description="Helical" evidence="22">
    <location>
        <begin position="435"/>
        <end position="455"/>
    </location>
</feature>
<dbReference type="STRING" id="4529.A0A0E0RC74"/>
<evidence type="ECO:0000256" key="23">
    <source>
        <dbReference type="SAM" id="SignalP"/>
    </source>
</evidence>
<comment type="subcellular location">
    <subcellularLocation>
        <location evidence="1">Cell membrane</location>
        <topology evidence="1">Single-pass membrane protein</topology>
    </subcellularLocation>
    <subcellularLocation>
        <location evidence="2">Membrane</location>
        <topology evidence="2">Single-pass type I membrane protein</topology>
    </subcellularLocation>
</comment>
<dbReference type="Gene3D" id="3.80.10.10">
    <property type="entry name" value="Ribonuclease Inhibitor"/>
    <property type="match status" value="4"/>
</dbReference>
<dbReference type="SMART" id="SM00220">
    <property type="entry name" value="S_TKc"/>
    <property type="match status" value="1"/>
</dbReference>
<evidence type="ECO:0000256" key="5">
    <source>
        <dbReference type="ARBA" id="ARBA00022475"/>
    </source>
</evidence>
<dbReference type="InterPro" id="IPR055414">
    <property type="entry name" value="LRR_R13L4/SHOC2-like"/>
</dbReference>
<evidence type="ECO:0000256" key="13">
    <source>
        <dbReference type="ARBA" id="ARBA00022777"/>
    </source>
</evidence>
<dbReference type="eggNOG" id="ENOG502QPYS">
    <property type="taxonomic scope" value="Eukaryota"/>
</dbReference>
<dbReference type="InterPro" id="IPR003591">
    <property type="entry name" value="Leu-rich_rpt_typical-subtyp"/>
</dbReference>
<dbReference type="InterPro" id="IPR001245">
    <property type="entry name" value="Ser-Thr/Tyr_kinase_cat_dom"/>
</dbReference>
<dbReference type="InterPro" id="IPR001611">
    <property type="entry name" value="Leu-rich_rpt"/>
</dbReference>
<accession>A0A0E0RC74</accession>
<evidence type="ECO:0000259" key="24">
    <source>
        <dbReference type="PROSITE" id="PS50011"/>
    </source>
</evidence>
<dbReference type="SUPFAM" id="SSF56112">
    <property type="entry name" value="Protein kinase-like (PK-like)"/>
    <property type="match status" value="1"/>
</dbReference>
<dbReference type="InterPro" id="IPR032675">
    <property type="entry name" value="LRR_dom_sf"/>
</dbReference>
<dbReference type="Pfam" id="PF07714">
    <property type="entry name" value="PK_Tyr_Ser-Thr"/>
    <property type="match status" value="1"/>
</dbReference>
<feature type="signal peptide" evidence="23">
    <location>
        <begin position="1"/>
        <end position="28"/>
    </location>
</feature>
<feature type="binding site" evidence="21">
    <location>
        <position position="517"/>
    </location>
    <ligand>
        <name>ATP</name>
        <dbReference type="ChEBI" id="CHEBI:30616"/>
    </ligand>
</feature>
<evidence type="ECO:0000256" key="15">
    <source>
        <dbReference type="ARBA" id="ARBA00022989"/>
    </source>
</evidence>
<evidence type="ECO:0000256" key="17">
    <source>
        <dbReference type="ARBA" id="ARBA00023170"/>
    </source>
</evidence>
<dbReference type="Gene3D" id="1.10.510.10">
    <property type="entry name" value="Transferase(Phosphotransferase) domain 1"/>
    <property type="match status" value="1"/>
</dbReference>
<evidence type="ECO:0000256" key="21">
    <source>
        <dbReference type="PROSITE-ProRule" id="PRU10141"/>
    </source>
</evidence>
<dbReference type="AlphaFoldDB" id="A0A0E0RC74"/>
<dbReference type="GO" id="GO:0004674">
    <property type="term" value="F:protein serine/threonine kinase activity"/>
    <property type="evidence" value="ECO:0007669"/>
    <property type="project" value="UniProtKB-KW"/>
</dbReference>
<sequence length="742" mass="81255">MAWLLLPPFNSIRLLMLVLPLTIPYASGSIPRDGGSSSNGTGDDLSALLAFKARLSDPLGVLAGNWTTKVSMCRWVGVSCSRRRPRVVGLKLWDVPLQGELTPHLGNLSFLRVLNLGGINLTGPIPADLGRLHRLRILRLAHNTMSDTIPSALGNLTKLEILNLYGNHISGHIPAELQNLHSLRQMVLTSNYLSGSIPDCVGSLPMLRVLALPDNQLSGPVPPAIFNMSSLEAILIWKNNLTGPIPTNRSFNLPMLQDIELDTNNFTGLIPSGLASCQKLEIISLSENLFSGVVPQWLAKMSRLTLLFLDGNELVGTIPSLLGNLPMLSELDLSDSNLSGHIPVELGTLTKLTLEVLDLSYNNLSGTIPKYLANFTYLTTLNLSSNKLKGEIPNGGVFSNITLISLMGNAALCGLPRLGFLPCLDKSHSTNGSHYLKFILPAITIAVGALALCLYQMTRKKIKRKLDTITPTSYRLVSYQEIVRATESFNEDNMLGAGSFGKVYKGHLDDGMVVAVKVLNMQVEQAMRSFDVECQVLRMVRHRNLIRILNICSNTDFRALLLQYMPNGSLETYLHKQGHPPLGFLKRLDIMLDVSMAMEHLHYHHSEVVLHCDLKPSNVLFDEEITAHVADFGIAKLLLGDDNSAVSASMPGTIGYMAPEYAFMGKASRKSDVFSYGIMLLENNATSLPRSATWPNEGLLLPIFELGLMCCSSSPAERMGISDVVVKLKSIRKDYFSFTGAI</sequence>
<evidence type="ECO:0000313" key="26">
    <source>
        <dbReference type="Proteomes" id="UP000008022"/>
    </source>
</evidence>
<keyword evidence="26" id="KW-1185">Reference proteome</keyword>
<dbReference type="SMART" id="SM00369">
    <property type="entry name" value="LRR_TYP"/>
    <property type="match status" value="6"/>
</dbReference>
<evidence type="ECO:0000256" key="1">
    <source>
        <dbReference type="ARBA" id="ARBA00004162"/>
    </source>
</evidence>
<dbReference type="FunFam" id="3.80.10.10:FF:000101">
    <property type="entry name" value="LRR receptor-like serine/threonine-protein kinase ERECTA"/>
    <property type="match status" value="1"/>
</dbReference>
<keyword evidence="5" id="KW-1003">Cell membrane</keyword>
<keyword evidence="8" id="KW-0808">Transferase</keyword>
<keyword evidence="6" id="KW-0723">Serine/threonine-protein kinase</keyword>
<keyword evidence="7" id="KW-0433">Leucine-rich repeat</keyword>
<dbReference type="HOGENOM" id="CLU_000288_22_0_1"/>
<evidence type="ECO:0000256" key="16">
    <source>
        <dbReference type="ARBA" id="ARBA00023136"/>
    </source>
</evidence>
<evidence type="ECO:0000256" key="22">
    <source>
        <dbReference type="SAM" id="Phobius"/>
    </source>
</evidence>
<protein>
    <recommendedName>
        <fullName evidence="4">non-specific serine/threonine protein kinase</fullName>
        <ecNumber evidence="4">2.7.11.1</ecNumber>
    </recommendedName>
</protein>
<keyword evidence="10 23" id="KW-0732">Signal</keyword>
<dbReference type="InterPro" id="IPR008271">
    <property type="entry name" value="Ser/Thr_kinase_AS"/>
</dbReference>
<dbReference type="Gramene" id="ORUFI11G25040.1">
    <property type="protein sequence ID" value="ORUFI11G25040.1"/>
    <property type="gene ID" value="ORUFI11G25040"/>
</dbReference>
<name>A0A0E0RC74_ORYRU</name>
<keyword evidence="15 22" id="KW-1133">Transmembrane helix</keyword>
<dbReference type="Proteomes" id="UP000008022">
    <property type="component" value="Unassembled WGS sequence"/>
</dbReference>
<dbReference type="Pfam" id="PF08263">
    <property type="entry name" value="LRRNT_2"/>
    <property type="match status" value="1"/>
</dbReference>
<keyword evidence="18" id="KW-0325">Glycoprotein</keyword>
<keyword evidence="12 21" id="KW-0547">Nucleotide-binding</keyword>
<dbReference type="GO" id="GO:0005524">
    <property type="term" value="F:ATP binding"/>
    <property type="evidence" value="ECO:0007669"/>
    <property type="project" value="UniProtKB-UniRule"/>
</dbReference>
<dbReference type="Pfam" id="PF23598">
    <property type="entry name" value="LRR_14"/>
    <property type="match status" value="1"/>
</dbReference>
<feature type="domain" description="Protein kinase" evidence="24">
    <location>
        <begin position="489"/>
        <end position="742"/>
    </location>
</feature>
<comment type="catalytic activity">
    <reaction evidence="19">
        <text>L-threonyl-[protein] + ATP = O-phospho-L-threonyl-[protein] + ADP + H(+)</text>
        <dbReference type="Rhea" id="RHEA:46608"/>
        <dbReference type="Rhea" id="RHEA-COMP:11060"/>
        <dbReference type="Rhea" id="RHEA-COMP:11605"/>
        <dbReference type="ChEBI" id="CHEBI:15378"/>
        <dbReference type="ChEBI" id="CHEBI:30013"/>
        <dbReference type="ChEBI" id="CHEBI:30616"/>
        <dbReference type="ChEBI" id="CHEBI:61977"/>
        <dbReference type="ChEBI" id="CHEBI:456216"/>
        <dbReference type="EC" id="2.7.11.1"/>
    </reaction>
</comment>
<dbReference type="InterPro" id="IPR000719">
    <property type="entry name" value="Prot_kinase_dom"/>
</dbReference>
<feature type="chain" id="PRO_5002372266" description="non-specific serine/threonine protein kinase" evidence="23">
    <location>
        <begin position="29"/>
        <end position="742"/>
    </location>
</feature>
<dbReference type="EC" id="2.7.11.1" evidence="4"/>
<organism evidence="25 26">
    <name type="scientific">Oryza rufipogon</name>
    <name type="common">Brownbeard rice</name>
    <name type="synonym">Asian wild rice</name>
    <dbReference type="NCBI Taxonomy" id="4529"/>
    <lineage>
        <taxon>Eukaryota</taxon>
        <taxon>Viridiplantae</taxon>
        <taxon>Streptophyta</taxon>
        <taxon>Embryophyta</taxon>
        <taxon>Tracheophyta</taxon>
        <taxon>Spermatophyta</taxon>
        <taxon>Magnoliopsida</taxon>
        <taxon>Liliopsida</taxon>
        <taxon>Poales</taxon>
        <taxon>Poaceae</taxon>
        <taxon>BOP clade</taxon>
        <taxon>Oryzoideae</taxon>
        <taxon>Oryzeae</taxon>
        <taxon>Oryzinae</taxon>
        <taxon>Oryza</taxon>
    </lineage>
</organism>
<evidence type="ECO:0000256" key="20">
    <source>
        <dbReference type="ARBA" id="ARBA00048679"/>
    </source>
</evidence>
<evidence type="ECO:0000256" key="12">
    <source>
        <dbReference type="ARBA" id="ARBA00022741"/>
    </source>
</evidence>
<evidence type="ECO:0000256" key="18">
    <source>
        <dbReference type="ARBA" id="ARBA00023180"/>
    </source>
</evidence>
<evidence type="ECO:0000256" key="11">
    <source>
        <dbReference type="ARBA" id="ARBA00022737"/>
    </source>
</evidence>
<dbReference type="PROSITE" id="PS00108">
    <property type="entry name" value="PROTEIN_KINASE_ST"/>
    <property type="match status" value="1"/>
</dbReference>
<keyword evidence="13" id="KW-0418">Kinase</keyword>
<dbReference type="EnsemblPlants" id="ORUFI11G25040.1">
    <property type="protein sequence ID" value="ORUFI11G25040.1"/>
    <property type="gene ID" value="ORUFI11G25040"/>
</dbReference>
<evidence type="ECO:0000256" key="6">
    <source>
        <dbReference type="ARBA" id="ARBA00022527"/>
    </source>
</evidence>
<dbReference type="InterPro" id="IPR017441">
    <property type="entry name" value="Protein_kinase_ATP_BS"/>
</dbReference>
<reference evidence="26" key="1">
    <citation type="submission" date="2013-06" db="EMBL/GenBank/DDBJ databases">
        <authorList>
            <person name="Zhao Q."/>
        </authorList>
    </citation>
    <scope>NUCLEOTIDE SEQUENCE</scope>
    <source>
        <strain evidence="26">cv. W1943</strain>
    </source>
</reference>
<dbReference type="FunFam" id="3.30.200.20:FF:000661">
    <property type="entry name" value="Serine-threonine protein kinase plant-type"/>
    <property type="match status" value="1"/>
</dbReference>
<keyword evidence="14 21" id="KW-0067">ATP-binding</keyword>
<dbReference type="InterPro" id="IPR013210">
    <property type="entry name" value="LRR_N_plant-typ"/>
</dbReference>
<evidence type="ECO:0000256" key="7">
    <source>
        <dbReference type="ARBA" id="ARBA00022614"/>
    </source>
</evidence>
<dbReference type="InterPro" id="IPR011009">
    <property type="entry name" value="Kinase-like_dom_sf"/>
</dbReference>
<comment type="similarity">
    <text evidence="3">Belongs to the protein kinase superfamily. Ser/Thr protein kinase family.</text>
</comment>
<dbReference type="GO" id="GO:0005886">
    <property type="term" value="C:plasma membrane"/>
    <property type="evidence" value="ECO:0007669"/>
    <property type="project" value="UniProtKB-SubCell"/>
</dbReference>